<evidence type="ECO:0000256" key="1">
    <source>
        <dbReference type="ARBA" id="ARBA00022837"/>
    </source>
</evidence>
<dbReference type="Proteomes" id="UP000663879">
    <property type="component" value="Unassembled WGS sequence"/>
</dbReference>
<accession>A0A814KAR4</accession>
<dbReference type="PROSITE" id="PS00018">
    <property type="entry name" value="EF_HAND_1"/>
    <property type="match status" value="1"/>
</dbReference>
<sequence length="110" mass="11949">QLDTNRNGLLDIHEAVNAFAILKGMSPGHGDQNVFTILQAFDKDGNGVITEADFVIAAYQNGYGHLGEMAARNTFRQLDTNRNGLLDIHEAVNAFAILKGMSPGMPTPFF</sequence>
<comment type="caution">
    <text evidence="3">The sequence shown here is derived from an EMBL/GenBank/DDBJ whole genome shotgun (WGS) entry which is preliminary data.</text>
</comment>
<dbReference type="InterPro" id="IPR011992">
    <property type="entry name" value="EF-hand-dom_pair"/>
</dbReference>
<dbReference type="PROSITE" id="PS50222">
    <property type="entry name" value="EF_HAND_2"/>
    <property type="match status" value="2"/>
</dbReference>
<dbReference type="SUPFAM" id="SSF47473">
    <property type="entry name" value="EF-hand"/>
    <property type="match status" value="1"/>
</dbReference>
<dbReference type="Pfam" id="PF13499">
    <property type="entry name" value="EF-hand_7"/>
    <property type="match status" value="1"/>
</dbReference>
<name>A0A814KAR4_9BILA</name>
<feature type="non-terminal residue" evidence="3">
    <location>
        <position position="1"/>
    </location>
</feature>
<organism evidence="3 4">
    <name type="scientific">Brachionus calyciflorus</name>
    <dbReference type="NCBI Taxonomy" id="104777"/>
    <lineage>
        <taxon>Eukaryota</taxon>
        <taxon>Metazoa</taxon>
        <taxon>Spiralia</taxon>
        <taxon>Gnathifera</taxon>
        <taxon>Rotifera</taxon>
        <taxon>Eurotatoria</taxon>
        <taxon>Monogononta</taxon>
        <taxon>Pseudotrocha</taxon>
        <taxon>Ploima</taxon>
        <taxon>Brachionidae</taxon>
        <taxon>Brachionus</taxon>
    </lineage>
</organism>
<dbReference type="AlphaFoldDB" id="A0A814KAR4"/>
<gene>
    <name evidence="3" type="ORF">OXX778_LOCUS18783</name>
</gene>
<keyword evidence="1" id="KW-0106">Calcium</keyword>
<protein>
    <recommendedName>
        <fullName evidence="2">EF-hand domain-containing protein</fullName>
    </recommendedName>
</protein>
<dbReference type="Pfam" id="PF13202">
    <property type="entry name" value="EF-hand_5"/>
    <property type="match status" value="1"/>
</dbReference>
<keyword evidence="4" id="KW-1185">Reference proteome</keyword>
<dbReference type="OrthoDB" id="167809at2759"/>
<feature type="domain" description="EF-hand" evidence="2">
    <location>
        <begin position="66"/>
        <end position="101"/>
    </location>
</feature>
<evidence type="ECO:0000313" key="3">
    <source>
        <dbReference type="EMBL" id="CAF1050075.1"/>
    </source>
</evidence>
<dbReference type="GO" id="GO:0005509">
    <property type="term" value="F:calcium ion binding"/>
    <property type="evidence" value="ECO:0007669"/>
    <property type="project" value="InterPro"/>
</dbReference>
<feature type="domain" description="EF-hand" evidence="2">
    <location>
        <begin position="29"/>
        <end position="64"/>
    </location>
</feature>
<dbReference type="InterPro" id="IPR002048">
    <property type="entry name" value="EF_hand_dom"/>
</dbReference>
<evidence type="ECO:0000259" key="2">
    <source>
        <dbReference type="PROSITE" id="PS50222"/>
    </source>
</evidence>
<dbReference type="Gene3D" id="1.10.238.10">
    <property type="entry name" value="EF-hand"/>
    <property type="match status" value="1"/>
</dbReference>
<reference evidence="3" key="1">
    <citation type="submission" date="2021-02" db="EMBL/GenBank/DDBJ databases">
        <authorList>
            <person name="Nowell W R."/>
        </authorList>
    </citation>
    <scope>NUCLEOTIDE SEQUENCE</scope>
    <source>
        <strain evidence="3">Ploen Becks lab</strain>
    </source>
</reference>
<dbReference type="InterPro" id="IPR018247">
    <property type="entry name" value="EF_Hand_1_Ca_BS"/>
</dbReference>
<dbReference type="EMBL" id="CAJNOC010005355">
    <property type="protein sequence ID" value="CAF1050075.1"/>
    <property type="molecule type" value="Genomic_DNA"/>
</dbReference>
<evidence type="ECO:0000313" key="4">
    <source>
        <dbReference type="Proteomes" id="UP000663879"/>
    </source>
</evidence>
<proteinExistence type="predicted"/>